<dbReference type="AlphaFoldDB" id="A0A225V022"/>
<keyword evidence="2" id="KW-1185">Reference proteome</keyword>
<feature type="non-terminal residue" evidence="1">
    <location>
        <position position="1"/>
    </location>
</feature>
<gene>
    <name evidence="1" type="ORF">PHMEG_00029897</name>
</gene>
<protein>
    <submittedName>
        <fullName evidence="1">Uncharacterized protein</fullName>
    </submittedName>
</protein>
<accession>A0A225V022</accession>
<evidence type="ECO:0000313" key="1">
    <source>
        <dbReference type="EMBL" id="OWY99155.1"/>
    </source>
</evidence>
<name>A0A225V022_9STRA</name>
<comment type="caution">
    <text evidence="1">The sequence shown here is derived from an EMBL/GenBank/DDBJ whole genome shotgun (WGS) entry which is preliminary data.</text>
</comment>
<dbReference type="Proteomes" id="UP000198211">
    <property type="component" value="Unassembled WGS sequence"/>
</dbReference>
<dbReference type="OrthoDB" id="129639at2759"/>
<reference evidence="2" key="1">
    <citation type="submission" date="2017-03" db="EMBL/GenBank/DDBJ databases">
        <title>Phytopthora megakarya and P. palmivora, two closely related causual agents of cacao black pod achieved similar genome size and gene model numbers by different mechanisms.</title>
        <authorList>
            <person name="Ali S."/>
            <person name="Shao J."/>
            <person name="Larry D.J."/>
            <person name="Kronmiller B."/>
            <person name="Shen D."/>
            <person name="Strem M.D."/>
            <person name="Melnick R.L."/>
            <person name="Guiltinan M.J."/>
            <person name="Tyler B.M."/>
            <person name="Meinhardt L.W."/>
            <person name="Bailey B.A."/>
        </authorList>
    </citation>
    <scope>NUCLEOTIDE SEQUENCE [LARGE SCALE GENOMIC DNA]</scope>
    <source>
        <strain evidence="2">zdho120</strain>
    </source>
</reference>
<sequence>TSEWVNVLVPGFGRCQVQRCNLEFTAPVVNGSGGLTSLTIVIDKRRTPGMEGLVPFLESIGSSLTALTIIPHYRNNYSPWDDIDGNTIVRSCPNLRELTLSRELAELQLDFTEYRAAKEAVPTLSFSWTDVPDLAQRLSDPNNPLAKCTRRLTVSLFSRVQHLQAGRSSESEFYMNALVEMLEVNDRLEFLEVSPPFTHYFETFMKFNRKPIYRQRKPLSKECKAAFLSIFSTIEPIVDHSVLVNIFSFAAPSIFREVYFGNRH</sequence>
<dbReference type="EMBL" id="NBNE01008743">
    <property type="protein sequence ID" value="OWY99155.1"/>
    <property type="molecule type" value="Genomic_DNA"/>
</dbReference>
<proteinExistence type="predicted"/>
<organism evidence="1 2">
    <name type="scientific">Phytophthora megakarya</name>
    <dbReference type="NCBI Taxonomy" id="4795"/>
    <lineage>
        <taxon>Eukaryota</taxon>
        <taxon>Sar</taxon>
        <taxon>Stramenopiles</taxon>
        <taxon>Oomycota</taxon>
        <taxon>Peronosporomycetes</taxon>
        <taxon>Peronosporales</taxon>
        <taxon>Peronosporaceae</taxon>
        <taxon>Phytophthora</taxon>
    </lineage>
</organism>
<evidence type="ECO:0000313" key="2">
    <source>
        <dbReference type="Proteomes" id="UP000198211"/>
    </source>
</evidence>